<protein>
    <recommendedName>
        <fullName evidence="1">Methyltransferase type 11 domain-containing protein</fullName>
    </recommendedName>
</protein>
<feature type="domain" description="Methyltransferase type 11" evidence="1">
    <location>
        <begin position="43"/>
        <end position="145"/>
    </location>
</feature>
<dbReference type="InterPro" id="IPR013216">
    <property type="entry name" value="Methyltransf_11"/>
</dbReference>
<name>A0A6J4T3I2_9ACTN</name>
<evidence type="ECO:0000259" key="1">
    <source>
        <dbReference type="Pfam" id="PF08241"/>
    </source>
</evidence>
<sequence length="275" mass="30263">MSSYEDYTRTSGNYDKTREPVGTEILVGCFAHAPVPLDRTVVLDAGCGTGSYSDALLGYVGRIEAVDLNPGMLEVAAGKLAWAGDRVSFHSSRIDELPFDDATLDGVMINQVLHHLPDDPADGFPAHRSVFREFARVLKPGGVLTVSTCSQEQLRHGYWHYQLIPEAADALRNRYLPLDELPEILADCGLAHRGTFAPIDATVQGDAYFDPRGPLNKEWRDGDSVWSLVAEDRLHRALSRIRTLDERGELEAYVARNDAPRANIGQATVVFASRA</sequence>
<reference evidence="2" key="1">
    <citation type="submission" date="2020-02" db="EMBL/GenBank/DDBJ databases">
        <authorList>
            <person name="Meier V. D."/>
        </authorList>
    </citation>
    <scope>NUCLEOTIDE SEQUENCE</scope>
    <source>
        <strain evidence="2">AVDCRST_MAG12</strain>
    </source>
</reference>
<dbReference type="Gene3D" id="3.40.50.150">
    <property type="entry name" value="Vaccinia Virus protein VP39"/>
    <property type="match status" value="1"/>
</dbReference>
<organism evidence="2">
    <name type="scientific">uncultured Rubrobacteraceae bacterium</name>
    <dbReference type="NCBI Taxonomy" id="349277"/>
    <lineage>
        <taxon>Bacteria</taxon>
        <taxon>Bacillati</taxon>
        <taxon>Actinomycetota</taxon>
        <taxon>Rubrobacteria</taxon>
        <taxon>Rubrobacterales</taxon>
        <taxon>Rubrobacteraceae</taxon>
        <taxon>environmental samples</taxon>
    </lineage>
</organism>
<dbReference type="GO" id="GO:0008757">
    <property type="term" value="F:S-adenosylmethionine-dependent methyltransferase activity"/>
    <property type="evidence" value="ECO:0007669"/>
    <property type="project" value="InterPro"/>
</dbReference>
<dbReference type="SUPFAM" id="SSF53335">
    <property type="entry name" value="S-adenosyl-L-methionine-dependent methyltransferases"/>
    <property type="match status" value="1"/>
</dbReference>
<dbReference type="CDD" id="cd02440">
    <property type="entry name" value="AdoMet_MTases"/>
    <property type="match status" value="1"/>
</dbReference>
<dbReference type="Pfam" id="PF08241">
    <property type="entry name" value="Methyltransf_11"/>
    <property type="match status" value="1"/>
</dbReference>
<proteinExistence type="predicted"/>
<dbReference type="PANTHER" id="PTHR43591:SF24">
    <property type="entry name" value="2-METHOXY-6-POLYPRENYL-1,4-BENZOQUINOL METHYLASE, MITOCHONDRIAL"/>
    <property type="match status" value="1"/>
</dbReference>
<gene>
    <name evidence="2" type="ORF">AVDCRST_MAG12-3279</name>
</gene>
<dbReference type="AlphaFoldDB" id="A0A6J4T3I2"/>
<dbReference type="InterPro" id="IPR029063">
    <property type="entry name" value="SAM-dependent_MTases_sf"/>
</dbReference>
<evidence type="ECO:0000313" key="2">
    <source>
        <dbReference type="EMBL" id="CAA9512150.1"/>
    </source>
</evidence>
<dbReference type="EMBL" id="CADCVK010000456">
    <property type="protein sequence ID" value="CAA9512150.1"/>
    <property type="molecule type" value="Genomic_DNA"/>
</dbReference>
<accession>A0A6J4T3I2</accession>
<dbReference type="PANTHER" id="PTHR43591">
    <property type="entry name" value="METHYLTRANSFERASE"/>
    <property type="match status" value="1"/>
</dbReference>